<name>A0ABR0YEZ3_HUSHU</name>
<keyword evidence="5" id="KW-0297">G-protein coupled receptor</keyword>
<evidence type="ECO:0000256" key="10">
    <source>
        <dbReference type="SAM" id="Phobius"/>
    </source>
</evidence>
<feature type="compositionally biased region" description="Low complexity" evidence="9">
    <location>
        <begin position="308"/>
        <end position="321"/>
    </location>
</feature>
<feature type="domain" description="G-protein coupled receptors family 1 profile" evidence="11">
    <location>
        <begin position="41"/>
        <end position="403"/>
    </location>
</feature>
<keyword evidence="13" id="KW-1185">Reference proteome</keyword>
<dbReference type="EMBL" id="JAHFZB010000033">
    <property type="protein sequence ID" value="KAK6471206.1"/>
    <property type="molecule type" value="Genomic_DNA"/>
</dbReference>
<reference evidence="12 13" key="1">
    <citation type="submission" date="2021-05" db="EMBL/GenBank/DDBJ databases">
        <authorList>
            <person name="Zahm M."/>
            <person name="Klopp C."/>
            <person name="Cabau C."/>
            <person name="Kuhl H."/>
            <person name="Suciu R."/>
            <person name="Ciorpac M."/>
            <person name="Holostenco D."/>
            <person name="Gessner J."/>
            <person name="Wuertz S."/>
            <person name="Hohne C."/>
            <person name="Stock M."/>
            <person name="Gislard M."/>
            <person name="Lluch J."/>
            <person name="Milhes M."/>
            <person name="Lampietro C."/>
            <person name="Lopez Roques C."/>
            <person name="Donnadieu C."/>
            <person name="Du K."/>
            <person name="Schartl M."/>
            <person name="Guiguen Y."/>
        </authorList>
    </citation>
    <scope>NUCLEOTIDE SEQUENCE [LARGE SCALE GENOMIC DNA]</scope>
    <source>
        <strain evidence="12">Hh-F2</strain>
        <tissue evidence="12">Blood</tissue>
    </source>
</reference>
<feature type="compositionally biased region" description="Low complexity" evidence="9">
    <location>
        <begin position="289"/>
        <end position="301"/>
    </location>
</feature>
<dbReference type="SUPFAM" id="SSF81321">
    <property type="entry name" value="Family A G protein-coupled receptor-like"/>
    <property type="match status" value="1"/>
</dbReference>
<evidence type="ECO:0000256" key="2">
    <source>
        <dbReference type="ARBA" id="ARBA00022475"/>
    </source>
</evidence>
<evidence type="ECO:0000256" key="6">
    <source>
        <dbReference type="ARBA" id="ARBA00023136"/>
    </source>
</evidence>
<feature type="transmembrane region" description="Helical" evidence="10">
    <location>
        <begin position="182"/>
        <end position="205"/>
    </location>
</feature>
<dbReference type="InterPro" id="IPR017452">
    <property type="entry name" value="GPCR_Rhodpsn_7TM"/>
</dbReference>
<protein>
    <submittedName>
        <fullName evidence="12">G-protein coupled receptor 84</fullName>
    </submittedName>
</protein>
<feature type="transmembrane region" description="Helical" evidence="10">
    <location>
        <begin position="22"/>
        <end position="49"/>
    </location>
</feature>
<comment type="caution">
    <text evidence="12">The sequence shown here is derived from an EMBL/GenBank/DDBJ whole genome shotgun (WGS) entry which is preliminary data.</text>
</comment>
<dbReference type="PANTHER" id="PTHR24230:SF59">
    <property type="entry name" value="G-PROTEIN COUPLED RECEPTOR 84"/>
    <property type="match status" value="1"/>
</dbReference>
<keyword evidence="6 10" id="KW-0472">Membrane</keyword>
<keyword evidence="8" id="KW-0807">Transducer</keyword>
<proteinExistence type="predicted"/>
<dbReference type="Gene3D" id="1.20.1070.10">
    <property type="entry name" value="Rhodopsin 7-helix transmembrane proteins"/>
    <property type="match status" value="1"/>
</dbReference>
<accession>A0ABR0YEZ3</accession>
<comment type="subcellular location">
    <subcellularLocation>
        <location evidence="1">Cell membrane</location>
        <topology evidence="1">Multi-pass membrane protein</topology>
    </subcellularLocation>
</comment>
<evidence type="ECO:0000256" key="5">
    <source>
        <dbReference type="ARBA" id="ARBA00023040"/>
    </source>
</evidence>
<dbReference type="PRINTS" id="PR00237">
    <property type="entry name" value="GPCRRHODOPSN"/>
</dbReference>
<evidence type="ECO:0000256" key="7">
    <source>
        <dbReference type="ARBA" id="ARBA00023170"/>
    </source>
</evidence>
<dbReference type="Proteomes" id="UP001369086">
    <property type="component" value="Unassembled WGS sequence"/>
</dbReference>
<evidence type="ECO:0000313" key="13">
    <source>
        <dbReference type="Proteomes" id="UP001369086"/>
    </source>
</evidence>
<sequence length="437" mass="47233">MSLNLTSNLTDPFSCYHPSVEVYRYFGVALGCAVTLGGALGNALTLLALAWDRGLHTRFNVLILNLSVADLLYCAGLQPFTVDSYLHLHWRWGGPGCSAFALLLFLSNAVSIITLCLIAAARYLMVARGRLFNRVFGRVGLALLVSSTWALGLASFGPLWGAYGFVTQVCTCSFHRTRGRPYSTILLVLYFFVGLACVGVFYFLIHRKVKAAAAALERHKIKKGVSIRATGKGEGEGESGNTQHTDLEADHSQGSQADSSGAAAEQSGARYPTQKPAPPVDRSGPAETSSSSQSDPMQVSSDDNKKQPPVSDRSDPSSSSGDKTESQSWPKATPPAPPSSGEQDAEFKRVTRMCFAVFLCFVLCYAPFLLVNALDSQGRAPQALHMFCANMTWLNSCINPVLYAAMNRRFNQAYRGVLARTLAPLARLRDAVRGARG</sequence>
<evidence type="ECO:0000259" key="11">
    <source>
        <dbReference type="PROSITE" id="PS50262"/>
    </source>
</evidence>
<dbReference type="PROSITE" id="PS50262">
    <property type="entry name" value="G_PROTEIN_RECEP_F1_2"/>
    <property type="match status" value="1"/>
</dbReference>
<feature type="transmembrane region" description="Helical" evidence="10">
    <location>
        <begin position="383"/>
        <end position="405"/>
    </location>
</feature>
<feature type="compositionally biased region" description="Low complexity" evidence="9">
    <location>
        <begin position="252"/>
        <end position="269"/>
    </location>
</feature>
<evidence type="ECO:0000313" key="12">
    <source>
        <dbReference type="EMBL" id="KAK6471206.1"/>
    </source>
</evidence>
<dbReference type="InterPro" id="IPR000276">
    <property type="entry name" value="GPCR_Rhodpsn"/>
</dbReference>
<dbReference type="PANTHER" id="PTHR24230">
    <property type="entry name" value="G-PROTEIN COUPLED RECEPTOR"/>
    <property type="match status" value="1"/>
</dbReference>
<evidence type="ECO:0000256" key="4">
    <source>
        <dbReference type="ARBA" id="ARBA00022989"/>
    </source>
</evidence>
<evidence type="ECO:0000256" key="8">
    <source>
        <dbReference type="ARBA" id="ARBA00023224"/>
    </source>
</evidence>
<evidence type="ECO:0000256" key="9">
    <source>
        <dbReference type="SAM" id="MobiDB-lite"/>
    </source>
</evidence>
<feature type="transmembrane region" description="Helical" evidence="10">
    <location>
        <begin position="353"/>
        <end position="371"/>
    </location>
</feature>
<keyword evidence="3 10" id="KW-0812">Transmembrane</keyword>
<feature type="region of interest" description="Disordered" evidence="9">
    <location>
        <begin position="227"/>
        <end position="344"/>
    </location>
</feature>
<keyword evidence="2" id="KW-1003">Cell membrane</keyword>
<organism evidence="12 13">
    <name type="scientific">Huso huso</name>
    <name type="common">Beluga</name>
    <name type="synonym">Acipenser huso</name>
    <dbReference type="NCBI Taxonomy" id="61971"/>
    <lineage>
        <taxon>Eukaryota</taxon>
        <taxon>Metazoa</taxon>
        <taxon>Chordata</taxon>
        <taxon>Craniata</taxon>
        <taxon>Vertebrata</taxon>
        <taxon>Euteleostomi</taxon>
        <taxon>Actinopterygii</taxon>
        <taxon>Chondrostei</taxon>
        <taxon>Acipenseriformes</taxon>
        <taxon>Acipenseridae</taxon>
        <taxon>Huso</taxon>
    </lineage>
</organism>
<evidence type="ECO:0000256" key="3">
    <source>
        <dbReference type="ARBA" id="ARBA00022692"/>
    </source>
</evidence>
<dbReference type="Pfam" id="PF00001">
    <property type="entry name" value="7tm_1"/>
    <property type="match status" value="1"/>
</dbReference>
<gene>
    <name evidence="12" type="ORF">HHUSO_G30150</name>
</gene>
<keyword evidence="4 10" id="KW-1133">Transmembrane helix</keyword>
<feature type="transmembrane region" description="Helical" evidence="10">
    <location>
        <begin position="61"/>
        <end position="80"/>
    </location>
</feature>
<feature type="transmembrane region" description="Helical" evidence="10">
    <location>
        <begin position="136"/>
        <end position="162"/>
    </location>
</feature>
<keyword evidence="7 12" id="KW-0675">Receptor</keyword>
<evidence type="ECO:0000256" key="1">
    <source>
        <dbReference type="ARBA" id="ARBA00004651"/>
    </source>
</evidence>
<feature type="transmembrane region" description="Helical" evidence="10">
    <location>
        <begin position="100"/>
        <end position="124"/>
    </location>
</feature>